<evidence type="ECO:0000313" key="3">
    <source>
        <dbReference type="Proteomes" id="UP001490365"/>
    </source>
</evidence>
<dbReference type="Proteomes" id="UP001490365">
    <property type="component" value="Unassembled WGS sequence"/>
</dbReference>
<evidence type="ECO:0000313" key="2">
    <source>
        <dbReference type="EMBL" id="MER6274297.1"/>
    </source>
</evidence>
<evidence type="ECO:0000256" key="1">
    <source>
        <dbReference type="SAM" id="MobiDB-lite"/>
    </source>
</evidence>
<comment type="caution">
    <text evidence="2">The sequence shown here is derived from an EMBL/GenBank/DDBJ whole genome shotgun (WGS) entry which is preliminary data.</text>
</comment>
<organism evidence="2 3">
    <name type="scientific">Streptomyces sp. 900105755</name>
    <dbReference type="NCBI Taxonomy" id="3154389"/>
    <lineage>
        <taxon>Bacteria</taxon>
        <taxon>Bacillati</taxon>
        <taxon>Actinomycetota</taxon>
        <taxon>Actinomycetes</taxon>
        <taxon>Kitasatosporales</taxon>
        <taxon>Streptomycetaceae</taxon>
        <taxon>Streptomyces</taxon>
    </lineage>
</organism>
<reference evidence="2 3" key="1">
    <citation type="submission" date="2024-06" db="EMBL/GenBank/DDBJ databases">
        <title>The Natural Products Discovery Center: Release of the First 8490 Sequenced Strains for Exploring Actinobacteria Biosynthetic Diversity.</title>
        <authorList>
            <person name="Kalkreuter E."/>
            <person name="Kautsar S.A."/>
            <person name="Yang D."/>
            <person name="Bader C.D."/>
            <person name="Teijaro C.N."/>
            <person name="Fluegel L."/>
            <person name="Davis C.M."/>
            <person name="Simpson J.R."/>
            <person name="Lauterbach L."/>
            <person name="Steele A.D."/>
            <person name="Gui C."/>
            <person name="Meng S."/>
            <person name="Li G."/>
            <person name="Viehrig K."/>
            <person name="Ye F."/>
            <person name="Su P."/>
            <person name="Kiefer A.F."/>
            <person name="Nichols A."/>
            <person name="Cepeda A.J."/>
            <person name="Yan W."/>
            <person name="Fan B."/>
            <person name="Jiang Y."/>
            <person name="Adhikari A."/>
            <person name="Zheng C.-J."/>
            <person name="Schuster L."/>
            <person name="Cowan T.M."/>
            <person name="Smanski M.J."/>
            <person name="Chevrette M.G."/>
            <person name="De Carvalho L.P.S."/>
            <person name="Shen B."/>
        </authorList>
    </citation>
    <scope>NUCLEOTIDE SEQUENCE [LARGE SCALE GENOMIC DNA]</scope>
    <source>
        <strain evidence="2 3">NPDC001694</strain>
    </source>
</reference>
<accession>A0ABV1TW84</accession>
<proteinExistence type="predicted"/>
<protein>
    <submittedName>
        <fullName evidence="2">Uncharacterized protein</fullName>
    </submittedName>
</protein>
<name>A0ABV1TW84_9ACTN</name>
<keyword evidence="3" id="KW-1185">Reference proteome</keyword>
<sequence>MAKKPADEDRRGLTALFRPNVNPYGTFRPDKRGRDPPPWLFPVHVRTSSDASALV</sequence>
<dbReference type="EMBL" id="JBEOZM010000048">
    <property type="protein sequence ID" value="MER6274297.1"/>
    <property type="molecule type" value="Genomic_DNA"/>
</dbReference>
<gene>
    <name evidence="2" type="ORF">ABT211_44735</name>
</gene>
<feature type="region of interest" description="Disordered" evidence="1">
    <location>
        <begin position="1"/>
        <end position="55"/>
    </location>
</feature>
<dbReference type="RefSeq" id="WP_351962516.1">
    <property type="nucleotide sequence ID" value="NZ_JBEOZM010000048.1"/>
</dbReference>
<feature type="compositionally biased region" description="Basic and acidic residues" evidence="1">
    <location>
        <begin position="1"/>
        <end position="12"/>
    </location>
</feature>
<feature type="compositionally biased region" description="Polar residues" evidence="1">
    <location>
        <begin position="46"/>
        <end position="55"/>
    </location>
</feature>